<evidence type="ECO:0000313" key="2">
    <source>
        <dbReference type="Proteomes" id="UP000029223"/>
    </source>
</evidence>
<organism evidence="1 2">
    <name type="scientific">Vibrio variabilis</name>
    <dbReference type="NCBI Taxonomy" id="990271"/>
    <lineage>
        <taxon>Bacteria</taxon>
        <taxon>Pseudomonadati</taxon>
        <taxon>Pseudomonadota</taxon>
        <taxon>Gammaproteobacteria</taxon>
        <taxon>Vibrionales</taxon>
        <taxon>Vibrionaceae</taxon>
        <taxon>Vibrio</taxon>
    </lineage>
</organism>
<evidence type="ECO:0000313" key="1">
    <source>
        <dbReference type="EMBL" id="GAL24676.1"/>
    </source>
</evidence>
<name>A0ABQ0J7D4_9VIBR</name>
<comment type="caution">
    <text evidence="1">The sequence shown here is derived from an EMBL/GenBank/DDBJ whole genome shotgun (WGS) entry which is preliminary data.</text>
</comment>
<gene>
    <name evidence="1" type="ORF">JCM19239_7276</name>
</gene>
<accession>A0ABQ0J7D4</accession>
<reference evidence="2" key="1">
    <citation type="submission" date="2014-09" db="EMBL/GenBank/DDBJ databases">
        <title>Vibrio variabilis JCM 19239. (C206) whole genome shotgun sequence.</title>
        <authorList>
            <person name="Sawabe T."/>
            <person name="Meirelles P."/>
            <person name="Nakanishi M."/>
            <person name="Sayaka M."/>
            <person name="Hattori M."/>
            <person name="Ohkuma M."/>
        </authorList>
    </citation>
    <scope>NUCLEOTIDE SEQUENCE [LARGE SCALE GENOMIC DNA]</scope>
    <source>
        <strain evidence="2">JCM 19239</strain>
    </source>
</reference>
<dbReference type="Proteomes" id="UP000029223">
    <property type="component" value="Unassembled WGS sequence"/>
</dbReference>
<reference evidence="2" key="2">
    <citation type="submission" date="2014-09" db="EMBL/GenBank/DDBJ databases">
        <authorList>
            <consortium name="NBRP consortium"/>
            <person name="Sawabe T."/>
            <person name="Meirelles P."/>
            <person name="Nakanishi M."/>
            <person name="Sayaka M."/>
            <person name="Hattori M."/>
            <person name="Ohkuma M."/>
        </authorList>
    </citation>
    <scope>NUCLEOTIDE SEQUENCE [LARGE SCALE GENOMIC DNA]</scope>
    <source>
        <strain evidence="2">JCM 19239</strain>
    </source>
</reference>
<protein>
    <submittedName>
        <fullName evidence="1">Iron(III) dicitrate transport system periplasmic iron-binding protein FecB</fullName>
    </submittedName>
</protein>
<keyword evidence="2" id="KW-1185">Reference proteome</keyword>
<proteinExistence type="predicted"/>
<sequence length="123" mass="13607">MISPYYQRYAEIAPTYGFDLITLEDSLRAVEVGSAALGQHEQGKRINQCFLRTLDNMKRQIIESKGDKPLTGMFLTSAGVTPRAYYSDFMTVSLMEGLNIQAANGASPYSAKTPFSGRWVLNG</sequence>
<dbReference type="EMBL" id="BBMS01000005">
    <property type="protein sequence ID" value="GAL24676.1"/>
    <property type="molecule type" value="Genomic_DNA"/>
</dbReference>